<dbReference type="InterPro" id="IPR011766">
    <property type="entry name" value="TPP_enzyme_TPP-bd"/>
</dbReference>
<dbReference type="Pfam" id="PF00205">
    <property type="entry name" value="TPP_enzyme_M"/>
    <property type="match status" value="1"/>
</dbReference>
<comment type="caution">
    <text evidence="8">The sequence shown here is derived from an EMBL/GenBank/DDBJ whole genome shotgun (WGS) entry which is preliminary data.</text>
</comment>
<dbReference type="InterPro" id="IPR029061">
    <property type="entry name" value="THDP-binding"/>
</dbReference>
<evidence type="ECO:0000259" key="6">
    <source>
        <dbReference type="Pfam" id="PF02775"/>
    </source>
</evidence>
<keyword evidence="9" id="KW-1185">Reference proteome</keyword>
<dbReference type="InterPro" id="IPR012000">
    <property type="entry name" value="Thiamin_PyroP_enz_cen_dom"/>
</dbReference>
<feature type="compositionally biased region" description="Polar residues" evidence="4">
    <location>
        <begin position="573"/>
        <end position="583"/>
    </location>
</feature>
<feature type="region of interest" description="Disordered" evidence="4">
    <location>
        <begin position="329"/>
        <end position="350"/>
    </location>
</feature>
<dbReference type="PANTHER" id="PTHR18968">
    <property type="entry name" value="THIAMINE PYROPHOSPHATE ENZYMES"/>
    <property type="match status" value="1"/>
</dbReference>
<organism evidence="8 9">
    <name type="scientific">Brevibacterium celere</name>
    <dbReference type="NCBI Taxonomy" id="225845"/>
    <lineage>
        <taxon>Bacteria</taxon>
        <taxon>Bacillati</taxon>
        <taxon>Actinomycetota</taxon>
        <taxon>Actinomycetes</taxon>
        <taxon>Micrococcales</taxon>
        <taxon>Brevibacteriaceae</taxon>
        <taxon>Brevibacterium</taxon>
    </lineage>
</organism>
<feature type="region of interest" description="Disordered" evidence="4">
    <location>
        <begin position="531"/>
        <end position="593"/>
    </location>
</feature>
<dbReference type="InterPro" id="IPR000399">
    <property type="entry name" value="TPP-bd_CS"/>
</dbReference>
<evidence type="ECO:0000256" key="4">
    <source>
        <dbReference type="SAM" id="MobiDB-lite"/>
    </source>
</evidence>
<name>A0A366IE30_9MICO</name>
<evidence type="ECO:0000256" key="1">
    <source>
        <dbReference type="ARBA" id="ARBA00007812"/>
    </source>
</evidence>
<dbReference type="InterPro" id="IPR012001">
    <property type="entry name" value="Thiamin_PyroP_enz_TPP-bd_dom"/>
</dbReference>
<dbReference type="Pfam" id="PF02775">
    <property type="entry name" value="TPP_enzyme_C"/>
    <property type="match status" value="1"/>
</dbReference>
<dbReference type="SUPFAM" id="SSF52518">
    <property type="entry name" value="Thiamin diphosphate-binding fold (THDP-binding)"/>
    <property type="match status" value="2"/>
</dbReference>
<feature type="domain" description="Thiamine pyrophosphate enzyme TPP-binding" evidence="6">
    <location>
        <begin position="398"/>
        <end position="539"/>
    </location>
</feature>
<dbReference type="InterPro" id="IPR045229">
    <property type="entry name" value="TPP_enz"/>
</dbReference>
<gene>
    <name evidence="8" type="ORF">DFO65_11332</name>
</gene>
<dbReference type="CDD" id="cd07035">
    <property type="entry name" value="TPP_PYR_POX_like"/>
    <property type="match status" value="1"/>
</dbReference>
<accession>A0A366IE30</accession>
<dbReference type="PROSITE" id="PS00187">
    <property type="entry name" value="TPP_ENZYMES"/>
    <property type="match status" value="1"/>
</dbReference>
<proteinExistence type="inferred from homology"/>
<evidence type="ECO:0000259" key="7">
    <source>
        <dbReference type="Pfam" id="PF02776"/>
    </source>
</evidence>
<dbReference type="GO" id="GO:0003984">
    <property type="term" value="F:acetolactate synthase activity"/>
    <property type="evidence" value="ECO:0007669"/>
    <property type="project" value="TreeGrafter"/>
</dbReference>
<feature type="domain" description="Thiamine pyrophosphate enzyme central" evidence="5">
    <location>
        <begin position="190"/>
        <end position="322"/>
    </location>
</feature>
<dbReference type="SUPFAM" id="SSF52467">
    <property type="entry name" value="DHS-like NAD/FAD-binding domain"/>
    <property type="match status" value="1"/>
</dbReference>
<comment type="similarity">
    <text evidence="1 3">Belongs to the TPP enzyme family.</text>
</comment>
<dbReference type="GO" id="GO:0030976">
    <property type="term" value="F:thiamine pyrophosphate binding"/>
    <property type="evidence" value="ECO:0007669"/>
    <property type="project" value="InterPro"/>
</dbReference>
<dbReference type="Gene3D" id="3.40.50.970">
    <property type="match status" value="2"/>
</dbReference>
<sequence>MPTVTVRHVVHELMAFHGMTCVFGNPGSNELPFLKDLPARYVLALHEATAVAMADGYSQITGRPALINLHAASGTGNGLGALTNSVISRSKLVITAGQQVRDMVGPEVMLANVRAPALAEPLVHLSLEPLSAGDVPRAFSQSVLAAEDGPVYLSVPYDDWDAEVPAALVAQLSRRVVSGRTVDPQVIADLGARLSAAATPALVLGPDVDDERAWASSIALAEAHGLPVWAAPSLSRLPFPNRHPLFQGVLPAGIAPIGDILGAHDLVLVIGAPVFRYHQWVPGQYLPETTELIQIGDDVRAAVRAPFGDALIADPVEIIRALAEATAGPGRPAGVGAGSPREAGKDETAAPRTAIPAPAASASEGVLHPEEVFAALRETMPGDTRFVVESTSTNAAFWAQMDLTHPGSYFFPASGGLGWGLPASLGVALADPRRPVVAVIGDGSAHYSISALRTAVTEDIPVIVVLLRNGTYGALDWFADMLGVDKAPGLDLGVVDFVSIARGYGMEAAHAASPAELAALLAEASARAADHGQSTFIEVDTEKTRPEKPRTDGEPEAGAAEGDEDPSTGARPGSQTRPQTEQFPSDDEQGVQR</sequence>
<dbReference type="Pfam" id="PF02776">
    <property type="entry name" value="TPP_enzyme_N"/>
    <property type="match status" value="1"/>
</dbReference>
<dbReference type="EMBL" id="QNSB01000013">
    <property type="protein sequence ID" value="RBP69334.1"/>
    <property type="molecule type" value="Genomic_DNA"/>
</dbReference>
<evidence type="ECO:0000256" key="3">
    <source>
        <dbReference type="RuleBase" id="RU362132"/>
    </source>
</evidence>
<reference evidence="8 9" key="1">
    <citation type="submission" date="2018-06" db="EMBL/GenBank/DDBJ databases">
        <title>Freshwater and sediment microbial communities from various areas in North America, analyzing microbe dynamics in response to fracking.</title>
        <authorList>
            <person name="Lamendella R."/>
        </authorList>
    </citation>
    <scope>NUCLEOTIDE SEQUENCE [LARGE SCALE GENOMIC DNA]</scope>
    <source>
        <strain evidence="8 9">3b_TX</strain>
    </source>
</reference>
<feature type="compositionally biased region" description="Acidic residues" evidence="4">
    <location>
        <begin position="584"/>
        <end position="593"/>
    </location>
</feature>
<feature type="compositionally biased region" description="Basic and acidic residues" evidence="4">
    <location>
        <begin position="540"/>
        <end position="553"/>
    </location>
</feature>
<dbReference type="InterPro" id="IPR029035">
    <property type="entry name" value="DHS-like_NAD/FAD-binding_dom"/>
</dbReference>
<dbReference type="CDD" id="cd02002">
    <property type="entry name" value="TPP_BFDC"/>
    <property type="match status" value="1"/>
</dbReference>
<dbReference type="RefSeq" id="WP_113905270.1">
    <property type="nucleotide sequence ID" value="NZ_QNSB01000013.1"/>
</dbReference>
<evidence type="ECO:0000256" key="2">
    <source>
        <dbReference type="ARBA" id="ARBA00023052"/>
    </source>
</evidence>
<dbReference type="Proteomes" id="UP000253509">
    <property type="component" value="Unassembled WGS sequence"/>
</dbReference>
<dbReference type="GO" id="GO:0000287">
    <property type="term" value="F:magnesium ion binding"/>
    <property type="evidence" value="ECO:0007669"/>
    <property type="project" value="InterPro"/>
</dbReference>
<dbReference type="GO" id="GO:0050660">
    <property type="term" value="F:flavin adenine dinucleotide binding"/>
    <property type="evidence" value="ECO:0007669"/>
    <property type="project" value="TreeGrafter"/>
</dbReference>
<evidence type="ECO:0000313" key="9">
    <source>
        <dbReference type="Proteomes" id="UP000253509"/>
    </source>
</evidence>
<keyword evidence="2 3" id="KW-0786">Thiamine pyrophosphate</keyword>
<evidence type="ECO:0000259" key="5">
    <source>
        <dbReference type="Pfam" id="PF00205"/>
    </source>
</evidence>
<dbReference type="PANTHER" id="PTHR18968:SF133">
    <property type="entry name" value="BENZOYLFORMATE DECARBOXYLASE"/>
    <property type="match status" value="1"/>
</dbReference>
<evidence type="ECO:0000313" key="8">
    <source>
        <dbReference type="EMBL" id="RBP69334.1"/>
    </source>
</evidence>
<dbReference type="NCBIfam" id="NF005485">
    <property type="entry name" value="PRK07092.1"/>
    <property type="match status" value="1"/>
</dbReference>
<dbReference type="AlphaFoldDB" id="A0A366IE30"/>
<protein>
    <submittedName>
        <fullName evidence="8">Benzoylformate decarboxylase</fullName>
    </submittedName>
</protein>
<dbReference type="Gene3D" id="3.40.50.1220">
    <property type="entry name" value="TPP-binding domain"/>
    <property type="match status" value="1"/>
</dbReference>
<feature type="domain" description="Thiamine pyrophosphate enzyme N-terminal TPP-binding" evidence="7">
    <location>
        <begin position="5"/>
        <end position="105"/>
    </location>
</feature>